<name>A0AA36N1S0_9DINO</name>
<dbReference type="Gene3D" id="1.25.40.10">
    <property type="entry name" value="Tetratricopeptide repeat domain"/>
    <property type="match status" value="2"/>
</dbReference>
<dbReference type="Proteomes" id="UP001178507">
    <property type="component" value="Unassembled WGS sequence"/>
</dbReference>
<reference evidence="2" key="1">
    <citation type="submission" date="2023-08" db="EMBL/GenBank/DDBJ databases">
        <authorList>
            <person name="Chen Y."/>
            <person name="Shah S."/>
            <person name="Dougan E. K."/>
            <person name="Thang M."/>
            <person name="Chan C."/>
        </authorList>
    </citation>
    <scope>NUCLEOTIDE SEQUENCE</scope>
</reference>
<dbReference type="PANTHER" id="PTHR46862">
    <property type="entry name" value="OS07G0661900 PROTEIN"/>
    <property type="match status" value="1"/>
</dbReference>
<evidence type="ECO:0000256" key="1">
    <source>
        <dbReference type="PROSITE-ProRule" id="PRU00708"/>
    </source>
</evidence>
<dbReference type="PROSITE" id="PS51375">
    <property type="entry name" value="PPR"/>
    <property type="match status" value="1"/>
</dbReference>
<evidence type="ECO:0000313" key="3">
    <source>
        <dbReference type="Proteomes" id="UP001178507"/>
    </source>
</evidence>
<dbReference type="InterPro" id="IPR002885">
    <property type="entry name" value="PPR_rpt"/>
</dbReference>
<dbReference type="AlphaFoldDB" id="A0AA36N1S0"/>
<sequence>MRGATILARLPAKSAQDPVLEAANRFAECGDVARVKELIEPLLKLSKKRFFFNLVLKAYANAGDLVGAEAWHLRMEREQVVASGRTYGKLLKCAAKANEARRAELWLWAALRVGFAVDGTQLVSLVDAFARSNDPRRADAWLARMLLVTRGSRGLRGPSGSRDVGARGPELAAQGASLAGWAHVGDLRQSALAATCFSRRQWGNLLEACAKASDAAKASQCFQSGLDAKLKPCSMTYTSLIDAYGRSGEGGQAEKQVLAMIRAGVQLEGIVGTALLNAWAKLEMQRTEAWMKRFHRAQVPLDAIAHTTFISACAAVGDGSRSAFVSTRAEGSLQEMERRGMQTNASG</sequence>
<evidence type="ECO:0000313" key="2">
    <source>
        <dbReference type="EMBL" id="CAJ1388979.1"/>
    </source>
</evidence>
<feature type="repeat" description="PPR" evidence="1">
    <location>
        <begin position="233"/>
        <end position="267"/>
    </location>
</feature>
<accession>A0AA36N1S0</accession>
<organism evidence="2 3">
    <name type="scientific">Effrenium voratum</name>
    <dbReference type="NCBI Taxonomy" id="2562239"/>
    <lineage>
        <taxon>Eukaryota</taxon>
        <taxon>Sar</taxon>
        <taxon>Alveolata</taxon>
        <taxon>Dinophyceae</taxon>
        <taxon>Suessiales</taxon>
        <taxon>Symbiodiniaceae</taxon>
        <taxon>Effrenium</taxon>
    </lineage>
</organism>
<gene>
    <name evidence="2" type="ORF">EVOR1521_LOCUS14706</name>
</gene>
<comment type="caution">
    <text evidence="2">The sequence shown here is derived from an EMBL/GenBank/DDBJ whole genome shotgun (WGS) entry which is preliminary data.</text>
</comment>
<keyword evidence="3" id="KW-1185">Reference proteome</keyword>
<protein>
    <submittedName>
        <fullName evidence="2">Uncharacterized protein</fullName>
    </submittedName>
</protein>
<dbReference type="Pfam" id="PF01535">
    <property type="entry name" value="PPR"/>
    <property type="match status" value="2"/>
</dbReference>
<dbReference type="PANTHER" id="PTHR46862:SF5">
    <property type="entry name" value="OS02G0170000 PROTEIN"/>
    <property type="match status" value="1"/>
</dbReference>
<proteinExistence type="predicted"/>
<dbReference type="EMBL" id="CAUJNA010001780">
    <property type="protein sequence ID" value="CAJ1388979.1"/>
    <property type="molecule type" value="Genomic_DNA"/>
</dbReference>
<dbReference type="InterPro" id="IPR011990">
    <property type="entry name" value="TPR-like_helical_dom_sf"/>
</dbReference>